<name>A0ABU3LC71_9FLAO</name>
<dbReference type="EMBL" id="JAVTTO010000001">
    <property type="protein sequence ID" value="MDT7831321.1"/>
    <property type="molecule type" value="Genomic_DNA"/>
</dbReference>
<evidence type="ECO:0000313" key="4">
    <source>
        <dbReference type="Proteomes" id="UP001257277"/>
    </source>
</evidence>
<feature type="transmembrane region" description="Helical" evidence="2">
    <location>
        <begin position="45"/>
        <end position="64"/>
    </location>
</feature>
<feature type="coiled-coil region" evidence="1">
    <location>
        <begin position="64"/>
        <end position="161"/>
    </location>
</feature>
<keyword evidence="2" id="KW-1133">Transmembrane helix</keyword>
<dbReference type="RefSeq" id="WP_349240568.1">
    <property type="nucleotide sequence ID" value="NZ_JAVTTO010000001.1"/>
</dbReference>
<comment type="caution">
    <text evidence="3">The sequence shown here is derived from an EMBL/GenBank/DDBJ whole genome shotgun (WGS) entry which is preliminary data.</text>
</comment>
<keyword evidence="2" id="KW-0472">Membrane</keyword>
<accession>A0ABU3LC71</accession>
<keyword evidence="1" id="KW-0175">Coiled coil</keyword>
<keyword evidence="2" id="KW-0812">Transmembrane</keyword>
<dbReference type="Proteomes" id="UP001257277">
    <property type="component" value="Unassembled WGS sequence"/>
</dbReference>
<organism evidence="3 4">
    <name type="scientific">Asprobacillus argus</name>
    <dbReference type="NCBI Taxonomy" id="3076534"/>
    <lineage>
        <taxon>Bacteria</taxon>
        <taxon>Pseudomonadati</taxon>
        <taxon>Bacteroidota</taxon>
        <taxon>Flavobacteriia</taxon>
        <taxon>Flavobacteriales</taxon>
        <taxon>Flavobacteriaceae</taxon>
        <taxon>Asprobacillus</taxon>
    </lineage>
</organism>
<reference evidence="3 4" key="1">
    <citation type="submission" date="2023-09" db="EMBL/GenBank/DDBJ databases">
        <title>Novel taxa isolated from Blanes Bay.</title>
        <authorList>
            <person name="Rey-Velasco X."/>
            <person name="Lucena T."/>
        </authorList>
    </citation>
    <scope>NUCLEOTIDE SEQUENCE [LARGE SCALE GENOMIC DNA]</scope>
    <source>
        <strain evidence="3 4">S356</strain>
    </source>
</reference>
<sequence length="173" mass="20837">MKQDIRNLFKMNEFPKKKLPTSHEEEFLKKLKKGKNKRLKKRKMLPFLRVAAFVVLLFSVGIYFQKEKGQKTALEIQVEEIEKAYLKDIDREWKAFIKITDDQNLIKKYKEKLQELDDRYTEISEQYSKDSNDISVLESLIENLQRRLQLLKDIKEHIIELNQKNKSNETIYL</sequence>
<evidence type="ECO:0000256" key="1">
    <source>
        <dbReference type="SAM" id="Coils"/>
    </source>
</evidence>
<keyword evidence="4" id="KW-1185">Reference proteome</keyword>
<gene>
    <name evidence="3" type="ORF">RQM59_02960</name>
</gene>
<proteinExistence type="predicted"/>
<protein>
    <submittedName>
        <fullName evidence="3">Uncharacterized protein</fullName>
    </submittedName>
</protein>
<evidence type="ECO:0000256" key="2">
    <source>
        <dbReference type="SAM" id="Phobius"/>
    </source>
</evidence>
<evidence type="ECO:0000313" key="3">
    <source>
        <dbReference type="EMBL" id="MDT7831321.1"/>
    </source>
</evidence>